<evidence type="ECO:0008006" key="4">
    <source>
        <dbReference type="Google" id="ProtNLM"/>
    </source>
</evidence>
<keyword evidence="3" id="KW-1185">Reference proteome</keyword>
<evidence type="ECO:0000313" key="2">
    <source>
        <dbReference type="EMBL" id="GJS93634.1"/>
    </source>
</evidence>
<sequence>MSQHNSRVVPLTWWTGQVRYLGSRECEHRFLWTDFKEMLLRVCAQSRKLETGNRIYGIPDLERMLPMDLHNRFQRTILMCPVNWSTEHKEIKKFITGFPERIKATSLHPTPSSLPDAVVNMARGLVEHSAGSPPYCDKCNWHQRGVACAKMCEVSKAGFGHEEKDLYGLDMGRWVATTRSGMLGIVVAGDIIRNNFQRTIYGESPDVYPKKSSYVIKAGEKRLLTLCCGEFPEVFPDDLSGLPPIREVEFHIDLIPGALPVAKAPYRLAPSEMNELSNQLEELPRKEGFLRAKVVRHGVVLCEKAFANSLVRILVEKKRPVFGSCGNHEGIHVDQIHEKFHQASQPVNLVDSEESRLWYGSEDQEKAIRYEGKSCAMLGVNVPEWSQTTLWAIVDASSQERKGLRLGECRLQWSITISSNLRTRILAAQETCKGENLILNRPGLRGFRTLNLNGKENGAIHFVGRHFGVPSTGGMRKNIAEYVNRCLTCPNGESRTPESFRSAPNNQKSLHGMGKDTMDLRGLSYEKHDSGYDAIWVIVDRLTNLSLPAILLQEGVGYAGVYGTAINTLRQMARVRYHSYIGSHVAGCVMDFGGSLGYSPSVVTSDMERGERDVMGGSSGTDYPVVMIKVIMLNFEGWKLDGYQADGRSCVVLKMVLVGQVMMSDTKMGLDEVDTLCFQLGGARRKIIWRDFILALGLHSAEEMTEDDLRHIGLSEGCSLLCLHQRPCEQIVPQVDILQHFWHTEGRKNRARLSGGNFIGHLAAHFGLVSDEELIGLTVIACEPPMIDMDELVKLKICVRLDNTWYWVASRPERQPVAADGSP</sequence>
<evidence type="ECO:0000313" key="3">
    <source>
        <dbReference type="Proteomes" id="UP001151760"/>
    </source>
</evidence>
<gene>
    <name evidence="2" type="ORF">Tco_0800602</name>
</gene>
<feature type="compositionally biased region" description="Polar residues" evidence="1">
    <location>
        <begin position="494"/>
        <end position="509"/>
    </location>
</feature>
<proteinExistence type="predicted"/>
<reference evidence="2" key="2">
    <citation type="submission" date="2022-01" db="EMBL/GenBank/DDBJ databases">
        <authorList>
            <person name="Yamashiro T."/>
            <person name="Shiraishi A."/>
            <person name="Satake H."/>
            <person name="Nakayama K."/>
        </authorList>
    </citation>
    <scope>NUCLEOTIDE SEQUENCE</scope>
</reference>
<dbReference type="Proteomes" id="UP001151760">
    <property type="component" value="Unassembled WGS sequence"/>
</dbReference>
<name>A0ABQ4ZTL4_9ASTR</name>
<dbReference type="InterPro" id="IPR032567">
    <property type="entry name" value="RTL1-rel"/>
</dbReference>
<dbReference type="EMBL" id="BQNB010011671">
    <property type="protein sequence ID" value="GJS93634.1"/>
    <property type="molecule type" value="Genomic_DNA"/>
</dbReference>
<dbReference type="InterPro" id="IPR043502">
    <property type="entry name" value="DNA/RNA_pol_sf"/>
</dbReference>
<comment type="caution">
    <text evidence="2">The sequence shown here is derived from an EMBL/GenBank/DDBJ whole genome shotgun (WGS) entry which is preliminary data.</text>
</comment>
<reference evidence="2" key="1">
    <citation type="journal article" date="2022" name="Int. J. Mol. Sci.">
        <title>Draft Genome of Tanacetum Coccineum: Genomic Comparison of Closely Related Tanacetum-Family Plants.</title>
        <authorList>
            <person name="Yamashiro T."/>
            <person name="Shiraishi A."/>
            <person name="Nakayama K."/>
            <person name="Satake H."/>
        </authorList>
    </citation>
    <scope>NUCLEOTIDE SEQUENCE</scope>
</reference>
<accession>A0ABQ4ZTL4</accession>
<organism evidence="2 3">
    <name type="scientific">Tanacetum coccineum</name>
    <dbReference type="NCBI Taxonomy" id="301880"/>
    <lineage>
        <taxon>Eukaryota</taxon>
        <taxon>Viridiplantae</taxon>
        <taxon>Streptophyta</taxon>
        <taxon>Embryophyta</taxon>
        <taxon>Tracheophyta</taxon>
        <taxon>Spermatophyta</taxon>
        <taxon>Magnoliopsida</taxon>
        <taxon>eudicotyledons</taxon>
        <taxon>Gunneridae</taxon>
        <taxon>Pentapetalae</taxon>
        <taxon>asterids</taxon>
        <taxon>campanulids</taxon>
        <taxon>Asterales</taxon>
        <taxon>Asteraceae</taxon>
        <taxon>Asteroideae</taxon>
        <taxon>Anthemideae</taxon>
        <taxon>Anthemidinae</taxon>
        <taxon>Tanacetum</taxon>
    </lineage>
</organism>
<dbReference type="PANTHER" id="PTHR15503:SF45">
    <property type="entry name" value="RNA-DIRECTED DNA POLYMERASE HOMOLOG"/>
    <property type="match status" value="1"/>
</dbReference>
<dbReference type="PANTHER" id="PTHR15503">
    <property type="entry name" value="LDOC1 RELATED"/>
    <property type="match status" value="1"/>
</dbReference>
<dbReference type="SUPFAM" id="SSF56672">
    <property type="entry name" value="DNA/RNA polymerases"/>
    <property type="match status" value="1"/>
</dbReference>
<feature type="region of interest" description="Disordered" evidence="1">
    <location>
        <begin position="494"/>
        <end position="513"/>
    </location>
</feature>
<evidence type="ECO:0000256" key="1">
    <source>
        <dbReference type="SAM" id="MobiDB-lite"/>
    </source>
</evidence>
<protein>
    <recommendedName>
        <fullName evidence="4">Reverse transcriptase domain-containing protein</fullName>
    </recommendedName>
</protein>